<accession>A0A1D8NNL7</accession>
<evidence type="ECO:0000256" key="1">
    <source>
        <dbReference type="SAM" id="MobiDB-lite"/>
    </source>
</evidence>
<organism evidence="2 3">
    <name type="scientific">Yarrowia lipolytica</name>
    <name type="common">Candida lipolytica</name>
    <dbReference type="NCBI Taxonomy" id="4952"/>
    <lineage>
        <taxon>Eukaryota</taxon>
        <taxon>Fungi</taxon>
        <taxon>Dikarya</taxon>
        <taxon>Ascomycota</taxon>
        <taxon>Saccharomycotina</taxon>
        <taxon>Dipodascomycetes</taxon>
        <taxon>Dipodascales</taxon>
        <taxon>Dipodascales incertae sedis</taxon>
        <taxon>Yarrowia</taxon>
    </lineage>
</organism>
<name>A0A1D8NNL7_YARLL</name>
<proteinExistence type="predicted"/>
<feature type="compositionally biased region" description="Basic and acidic residues" evidence="1">
    <location>
        <begin position="95"/>
        <end position="111"/>
    </location>
</feature>
<feature type="region of interest" description="Disordered" evidence="1">
    <location>
        <begin position="1"/>
        <end position="124"/>
    </location>
</feature>
<dbReference type="RefSeq" id="XP_068139510.1">
    <property type="nucleotide sequence ID" value="XM_068283409.1"/>
</dbReference>
<evidence type="ECO:0000313" key="3">
    <source>
        <dbReference type="Proteomes" id="UP000182444"/>
    </source>
</evidence>
<evidence type="ECO:0000313" key="2">
    <source>
        <dbReference type="EMBL" id="AOW07222.1"/>
    </source>
</evidence>
<feature type="compositionally biased region" description="Polar residues" evidence="1">
    <location>
        <begin position="55"/>
        <end position="66"/>
    </location>
</feature>
<dbReference type="GeneID" id="94583989"/>
<reference evidence="2 3" key="1">
    <citation type="journal article" date="2016" name="PLoS ONE">
        <title>Sequence Assembly of Yarrowia lipolytica Strain W29/CLIB89 Shows Transposable Element Diversity.</title>
        <authorList>
            <person name="Magnan C."/>
            <person name="Yu J."/>
            <person name="Chang I."/>
            <person name="Jahn E."/>
            <person name="Kanomata Y."/>
            <person name="Wu J."/>
            <person name="Zeller M."/>
            <person name="Oakes M."/>
            <person name="Baldi P."/>
            <person name="Sandmeyer S."/>
        </authorList>
    </citation>
    <scope>NUCLEOTIDE SEQUENCE [LARGE SCALE GENOMIC DNA]</scope>
    <source>
        <strain evidence="3">CLIB89(W29)</strain>
    </source>
</reference>
<sequence length="168" mass="18117">MGKNRLLGFNSRNPHSAAGGARYAAGREIQPRSSTTTTTTTTPTRSVDRSKLHRQNQIVYSRNTYGPSSTTNLSTPTPVSVAHKPPLKAAIADRTQTDRGPHSAISRDQHRSPPLRPSARSPPPRVLVFSAGLPAGAFSHTTTTHHYAPTPPLKFTTRKNCLYASPGT</sequence>
<dbReference type="AlphaFoldDB" id="A0A1D8NNL7"/>
<dbReference type="VEuPathDB" id="FungiDB:YALI1_F20631g"/>
<feature type="compositionally biased region" description="Pro residues" evidence="1">
    <location>
        <begin position="114"/>
        <end position="124"/>
    </location>
</feature>
<feature type="compositionally biased region" description="Low complexity" evidence="1">
    <location>
        <begin position="67"/>
        <end position="80"/>
    </location>
</feature>
<gene>
    <name evidence="2" type="ORF">YALI1_F20631g</name>
</gene>
<feature type="compositionally biased region" description="Low complexity" evidence="1">
    <location>
        <begin position="17"/>
        <end position="45"/>
    </location>
</feature>
<protein>
    <submittedName>
        <fullName evidence="2">Uncharacterized protein</fullName>
    </submittedName>
</protein>
<dbReference type="EMBL" id="CP017558">
    <property type="protein sequence ID" value="AOW07222.1"/>
    <property type="molecule type" value="Genomic_DNA"/>
</dbReference>
<dbReference type="Proteomes" id="UP000182444">
    <property type="component" value="Chromosome 1F"/>
</dbReference>